<dbReference type="PROSITE" id="PS50906">
    <property type="entry name" value="NIT"/>
    <property type="match status" value="1"/>
</dbReference>
<feature type="coiled-coil region" evidence="1">
    <location>
        <begin position="339"/>
        <end position="366"/>
    </location>
</feature>
<dbReference type="SMART" id="SM01012">
    <property type="entry name" value="ANTAR"/>
    <property type="match status" value="1"/>
</dbReference>
<keyword evidence="5" id="KW-1185">Reference proteome</keyword>
<reference evidence="4 5" key="1">
    <citation type="submission" date="2017-01" db="EMBL/GenBank/DDBJ databases">
        <authorList>
            <person name="Mah S.A."/>
            <person name="Swanson W.J."/>
            <person name="Moy G.W."/>
            <person name="Vacquier V.D."/>
        </authorList>
    </citation>
    <scope>NUCLEOTIDE SEQUENCE [LARGE SCALE GENOMIC DNA]</scope>
    <source>
        <strain evidence="4 5">DSM 7027</strain>
    </source>
</reference>
<gene>
    <name evidence="4" type="ORF">SAMN05421647_101505</name>
</gene>
<dbReference type="GO" id="GO:0003723">
    <property type="term" value="F:RNA binding"/>
    <property type="evidence" value="ECO:0007669"/>
    <property type="project" value="InterPro"/>
</dbReference>
<dbReference type="InterPro" id="IPR005561">
    <property type="entry name" value="ANTAR"/>
</dbReference>
<dbReference type="EMBL" id="FTMN01000001">
    <property type="protein sequence ID" value="SIP94608.1"/>
    <property type="molecule type" value="Genomic_DNA"/>
</dbReference>
<dbReference type="InterPro" id="IPR010910">
    <property type="entry name" value="Nitrate/nitrite_sensing_bac"/>
</dbReference>
<protein>
    <submittedName>
        <fullName evidence="4">ANTAR domain-containing protein</fullName>
    </submittedName>
</protein>
<evidence type="ECO:0000259" key="3">
    <source>
        <dbReference type="PROSITE" id="PS50921"/>
    </source>
</evidence>
<dbReference type="SUPFAM" id="SSF52172">
    <property type="entry name" value="CheY-like"/>
    <property type="match status" value="1"/>
</dbReference>
<organism evidence="4 5">
    <name type="scientific">Marinobacterium stanieri</name>
    <dbReference type="NCBI Taxonomy" id="49186"/>
    <lineage>
        <taxon>Bacteria</taxon>
        <taxon>Pseudomonadati</taxon>
        <taxon>Pseudomonadota</taxon>
        <taxon>Gammaproteobacteria</taxon>
        <taxon>Oceanospirillales</taxon>
        <taxon>Oceanospirillaceae</taxon>
        <taxon>Marinobacterium</taxon>
    </lineage>
</organism>
<sequence length="418" mass="46456">MSTPEQLTEHFLLAARGSEARALGQLVHSCQLVAAVCELVHELQRERGISNVFLASAGQEFAEELKQQNGRTNTASDHFCDYLQRVQSGQDQLWSSARLYHRIAHVLLQLKDLAELRNSIEQGNLTTAQATEAWSGLIAELLSVLFEIADIAADAEISRALVALFHFLQAKEHTGQERAWGCVGFAAEAFDTEILARLQHLRESQQRCLDVFVRFAEPEEVWFWEQLEQAPAKAELVRMRKVIDALGEGAAVPHGVSETWFAVATARIDGMRELEEQLSADLQAMAGERLEKARKALQDNRSRLEAEPPAEPVSAFSLLLDASSDSEQVPAAGSVRALYDLLQEQADHLQQVSDQLEEARSALTERKLVERAKGLMMQYQKMTEEEAFASLRRAAMEGNCRLIDVAARVVAAAEKLKG</sequence>
<evidence type="ECO:0000259" key="2">
    <source>
        <dbReference type="PROSITE" id="PS50906"/>
    </source>
</evidence>
<dbReference type="InterPro" id="IPR013587">
    <property type="entry name" value="Nitrate/nitrite_sensing"/>
</dbReference>
<dbReference type="Proteomes" id="UP000186895">
    <property type="component" value="Unassembled WGS sequence"/>
</dbReference>
<dbReference type="InterPro" id="IPR011006">
    <property type="entry name" value="CheY-like_superfamily"/>
</dbReference>
<dbReference type="RefSeq" id="WP_076460544.1">
    <property type="nucleotide sequence ID" value="NZ_FTMN01000001.1"/>
</dbReference>
<dbReference type="Gene3D" id="1.10.10.10">
    <property type="entry name" value="Winged helix-like DNA-binding domain superfamily/Winged helix DNA-binding domain"/>
    <property type="match status" value="1"/>
</dbReference>
<evidence type="ECO:0000256" key="1">
    <source>
        <dbReference type="SAM" id="Coils"/>
    </source>
</evidence>
<name>A0A1N6NR35_9GAMM</name>
<accession>A0A1N6NR35</accession>
<dbReference type="Pfam" id="PF08376">
    <property type="entry name" value="NIT"/>
    <property type="match status" value="1"/>
</dbReference>
<feature type="domain" description="NIT" evidence="2">
    <location>
        <begin position="34"/>
        <end position="289"/>
    </location>
</feature>
<dbReference type="AlphaFoldDB" id="A0A1N6NR35"/>
<evidence type="ECO:0000313" key="4">
    <source>
        <dbReference type="EMBL" id="SIP94608.1"/>
    </source>
</evidence>
<dbReference type="InterPro" id="IPR036388">
    <property type="entry name" value="WH-like_DNA-bd_sf"/>
</dbReference>
<proteinExistence type="predicted"/>
<dbReference type="eggNOG" id="COG3707">
    <property type="taxonomic scope" value="Bacteria"/>
</dbReference>
<dbReference type="PROSITE" id="PS50921">
    <property type="entry name" value="ANTAR"/>
    <property type="match status" value="1"/>
</dbReference>
<dbReference type="STRING" id="49186.SAMN05421647_101505"/>
<dbReference type="Pfam" id="PF03861">
    <property type="entry name" value="ANTAR"/>
    <property type="match status" value="1"/>
</dbReference>
<evidence type="ECO:0000313" key="5">
    <source>
        <dbReference type="Proteomes" id="UP000186895"/>
    </source>
</evidence>
<keyword evidence="1" id="KW-0175">Coiled coil</keyword>
<feature type="domain" description="ANTAR" evidence="3">
    <location>
        <begin position="349"/>
        <end position="410"/>
    </location>
</feature>